<keyword evidence="10" id="KW-1185">Reference proteome</keyword>
<dbReference type="Gene3D" id="1.20.1530.20">
    <property type="match status" value="1"/>
</dbReference>
<comment type="subcellular location">
    <subcellularLocation>
        <location evidence="1">Cell membrane</location>
        <topology evidence="1">Multi-pass membrane protein</topology>
    </subcellularLocation>
</comment>
<feature type="transmembrane region" description="Helical" evidence="8">
    <location>
        <begin position="39"/>
        <end position="57"/>
    </location>
</feature>
<dbReference type="GO" id="GO:0055085">
    <property type="term" value="P:transmembrane transport"/>
    <property type="evidence" value="ECO:0007669"/>
    <property type="project" value="InterPro"/>
</dbReference>
<keyword evidence="4" id="KW-1003">Cell membrane</keyword>
<evidence type="ECO:0000256" key="4">
    <source>
        <dbReference type="ARBA" id="ARBA00022475"/>
    </source>
</evidence>
<dbReference type="PANTHER" id="PTHR36838">
    <property type="entry name" value="AUXIN EFFLUX CARRIER FAMILY PROTEIN"/>
    <property type="match status" value="1"/>
</dbReference>
<dbReference type="GO" id="GO:0005886">
    <property type="term" value="C:plasma membrane"/>
    <property type="evidence" value="ECO:0007669"/>
    <property type="project" value="UniProtKB-SubCell"/>
</dbReference>
<dbReference type="Proteomes" id="UP000446866">
    <property type="component" value="Unassembled WGS sequence"/>
</dbReference>
<evidence type="ECO:0000256" key="3">
    <source>
        <dbReference type="ARBA" id="ARBA00022448"/>
    </source>
</evidence>
<evidence type="ECO:0000256" key="5">
    <source>
        <dbReference type="ARBA" id="ARBA00022692"/>
    </source>
</evidence>
<keyword evidence="5 8" id="KW-0812">Transmembrane</keyword>
<comment type="caution">
    <text evidence="9">The sequence shown here is derived from an EMBL/GenBank/DDBJ whole genome shotgun (WGS) entry which is preliminary data.</text>
</comment>
<gene>
    <name evidence="9" type="ORF">D0435_00680</name>
</gene>
<reference evidence="9 10" key="1">
    <citation type="submission" date="2018-08" db="EMBL/GenBank/DDBJ databases">
        <title>Murine metabolic-syndrome-specific gut microbial biobank.</title>
        <authorList>
            <person name="Liu C."/>
        </authorList>
    </citation>
    <scope>NUCLEOTIDE SEQUENCE [LARGE SCALE GENOMIC DNA]</scope>
    <source>
        <strain evidence="9 10">28</strain>
    </source>
</reference>
<feature type="transmembrane region" description="Helical" evidence="8">
    <location>
        <begin position="129"/>
        <end position="154"/>
    </location>
</feature>
<dbReference type="RefSeq" id="WP_160200490.1">
    <property type="nucleotide sequence ID" value="NZ_QXWK01000001.1"/>
</dbReference>
<feature type="transmembrane region" description="Helical" evidence="8">
    <location>
        <begin position="166"/>
        <end position="184"/>
    </location>
</feature>
<keyword evidence="6 8" id="KW-1133">Transmembrane helix</keyword>
<keyword evidence="3" id="KW-0813">Transport</keyword>
<feature type="transmembrane region" description="Helical" evidence="8">
    <location>
        <begin position="284"/>
        <end position="306"/>
    </location>
</feature>
<organism evidence="9 10">
    <name type="scientific">Anaerotruncus colihominis</name>
    <dbReference type="NCBI Taxonomy" id="169435"/>
    <lineage>
        <taxon>Bacteria</taxon>
        <taxon>Bacillati</taxon>
        <taxon>Bacillota</taxon>
        <taxon>Clostridia</taxon>
        <taxon>Eubacteriales</taxon>
        <taxon>Oscillospiraceae</taxon>
        <taxon>Anaerotruncus</taxon>
    </lineage>
</organism>
<feature type="transmembrane region" description="Helical" evidence="8">
    <location>
        <begin position="254"/>
        <end position="272"/>
    </location>
</feature>
<feature type="transmembrane region" description="Helical" evidence="8">
    <location>
        <begin position="196"/>
        <end position="215"/>
    </location>
</feature>
<dbReference type="AlphaFoldDB" id="A0A845QGL6"/>
<dbReference type="EMBL" id="QXWK01000001">
    <property type="protein sequence ID" value="NBH60191.1"/>
    <property type="molecule type" value="Genomic_DNA"/>
</dbReference>
<protein>
    <submittedName>
        <fullName evidence="9">AEC family transporter</fullName>
    </submittedName>
</protein>
<feature type="transmembrane region" description="Helical" evidence="8">
    <location>
        <begin position="227"/>
        <end position="248"/>
    </location>
</feature>
<evidence type="ECO:0000313" key="10">
    <source>
        <dbReference type="Proteomes" id="UP000446866"/>
    </source>
</evidence>
<dbReference type="InterPro" id="IPR038770">
    <property type="entry name" value="Na+/solute_symporter_sf"/>
</dbReference>
<keyword evidence="7 8" id="KW-0472">Membrane</keyword>
<feature type="transmembrane region" description="Helical" evidence="8">
    <location>
        <begin position="104"/>
        <end position="123"/>
    </location>
</feature>
<evidence type="ECO:0000256" key="2">
    <source>
        <dbReference type="ARBA" id="ARBA00010145"/>
    </source>
</evidence>
<feature type="transmembrane region" description="Helical" evidence="8">
    <location>
        <begin position="6"/>
        <end position="27"/>
    </location>
</feature>
<name>A0A845QGL6_9FIRM</name>
<dbReference type="InterPro" id="IPR004776">
    <property type="entry name" value="Mem_transp_PIN-like"/>
</dbReference>
<sequence>MLSNFIIALEAVLPMFILMAIGVAVKETKLMEPPEIKKMNHMVFVVFFPAMMFHSLYGKDLGEAFNGKLLAFGVIAVLVIYAVAMAVTFAVEKNPKSRGAMIQGLYRSNFVIMGLPIAVNLLGRENLGVTAMMVAVIVPMYNVMAVITLELFRGGNPSPSEIVRKVLTNPLILGAMAGLATVIFKIRLPEMLEDVISDMAAVTTPLALVILGSSIDFKEMGNRGKNLFICVIGRLVVIPAVGLCAAALCGFRGIEFVTLLAMFASPAAVSSFTMAQSMDSDGQLAGEIVIFTTAFASFTMFLWIFLFKNLGMF</sequence>
<evidence type="ECO:0000256" key="1">
    <source>
        <dbReference type="ARBA" id="ARBA00004651"/>
    </source>
</evidence>
<evidence type="ECO:0000313" key="9">
    <source>
        <dbReference type="EMBL" id="NBH60191.1"/>
    </source>
</evidence>
<evidence type="ECO:0000256" key="7">
    <source>
        <dbReference type="ARBA" id="ARBA00023136"/>
    </source>
</evidence>
<accession>A0A845QGL6</accession>
<comment type="similarity">
    <text evidence="2">Belongs to the auxin efflux carrier (TC 2.A.69) family.</text>
</comment>
<dbReference type="Pfam" id="PF03547">
    <property type="entry name" value="Mem_trans"/>
    <property type="match status" value="1"/>
</dbReference>
<feature type="transmembrane region" description="Helical" evidence="8">
    <location>
        <begin position="69"/>
        <end position="92"/>
    </location>
</feature>
<evidence type="ECO:0000256" key="6">
    <source>
        <dbReference type="ARBA" id="ARBA00022989"/>
    </source>
</evidence>
<dbReference type="PANTHER" id="PTHR36838:SF4">
    <property type="entry name" value="AUXIN EFFLUX CARRIER FAMILY PROTEIN"/>
    <property type="match status" value="1"/>
</dbReference>
<evidence type="ECO:0000256" key="8">
    <source>
        <dbReference type="SAM" id="Phobius"/>
    </source>
</evidence>
<proteinExistence type="inferred from homology"/>